<dbReference type="Pfam" id="PF13403">
    <property type="entry name" value="Hint_2"/>
    <property type="match status" value="1"/>
</dbReference>
<dbReference type="InterPro" id="IPR036844">
    <property type="entry name" value="Hint_dom_sf"/>
</dbReference>
<evidence type="ECO:0000313" key="2">
    <source>
        <dbReference type="EMBL" id="QRJ63562.1"/>
    </source>
</evidence>
<protein>
    <submittedName>
        <fullName evidence="2">Hint domain-containing protein</fullName>
    </submittedName>
</protein>
<dbReference type="SUPFAM" id="SSF51294">
    <property type="entry name" value="Hedgehog/intein (Hint) domain"/>
    <property type="match status" value="1"/>
</dbReference>
<dbReference type="Gene3D" id="2.170.16.10">
    <property type="entry name" value="Hedgehog/Intein (Hint) domain"/>
    <property type="match status" value="1"/>
</dbReference>
<evidence type="ECO:0000313" key="3">
    <source>
        <dbReference type="Proteomes" id="UP000663444"/>
    </source>
</evidence>
<proteinExistence type="predicted"/>
<gene>
    <name evidence="2" type="ORF">IWH25_17765</name>
</gene>
<evidence type="ECO:0000259" key="1">
    <source>
        <dbReference type="Pfam" id="PF13403"/>
    </source>
</evidence>
<accession>A0A974SNG0</accession>
<dbReference type="AlphaFoldDB" id="A0A974SNG0"/>
<feature type="domain" description="Hedgehog/Intein (Hint)" evidence="1">
    <location>
        <begin position="76"/>
        <end position="122"/>
    </location>
</feature>
<keyword evidence="3" id="KW-1185">Reference proteome</keyword>
<organism evidence="2 3">
    <name type="scientific">Azospira restricta</name>
    <dbReference type="NCBI Taxonomy" id="404405"/>
    <lineage>
        <taxon>Bacteria</taxon>
        <taxon>Pseudomonadati</taxon>
        <taxon>Pseudomonadota</taxon>
        <taxon>Betaproteobacteria</taxon>
        <taxon>Rhodocyclales</taxon>
        <taxon>Rhodocyclaceae</taxon>
        <taxon>Azospira</taxon>
    </lineage>
</organism>
<dbReference type="RefSeq" id="WP_203387090.1">
    <property type="nucleotide sequence ID" value="NZ_CP064781.1"/>
</dbReference>
<reference evidence="2" key="1">
    <citation type="submission" date="2020-11" db="EMBL/GenBank/DDBJ databases">
        <title>Azospira restricta DSM 18626 genome sequence.</title>
        <authorList>
            <person name="Moe W.M."/>
        </authorList>
    </citation>
    <scope>NUCLEOTIDE SEQUENCE</scope>
    <source>
        <strain evidence="2">DSM 18626</strain>
    </source>
</reference>
<name>A0A974SNG0_9RHOO</name>
<dbReference type="EMBL" id="CP064781">
    <property type="protein sequence ID" value="QRJ63562.1"/>
    <property type="molecule type" value="Genomic_DNA"/>
</dbReference>
<dbReference type="Proteomes" id="UP000663444">
    <property type="component" value="Chromosome"/>
</dbReference>
<sequence length="306" mass="34258">MSGVVVAIQTALETIDYLRSDYRKLQDNEIEIQLDGLSSKLALLEHAFSSLGKELTAAQRHISQITCNPSPRIEGCFIAGTLVRTIEGPVSIEKIQPGHQVLTQADEGTNPAYRKVTRIVSSESKAIWVIKARTFDAYKPKEFQEPLIHNLYAAEFHPFWVEGIGWTAARYLKSGHRLRLADGGYATVETVWPVLRTPIPGVGWVSKDIAGAYDGLQRAHIVDFRDGCNLWHYHWLMDEHCGIPYCEGLAWGKDEGLFDSGEFSEIFYGDSPNFYAKTFNLELEGSQTYFAGELGVWVHNTNCAQG</sequence>
<dbReference type="KEGG" id="ares:IWH25_17765"/>
<dbReference type="InterPro" id="IPR028992">
    <property type="entry name" value="Hedgehog/Intein_dom"/>
</dbReference>